<dbReference type="EMBL" id="WKLT01000083">
    <property type="protein sequence ID" value="MRY60682.1"/>
    <property type="molecule type" value="Genomic_DNA"/>
</dbReference>
<organism evidence="1 2">
    <name type="scientific">Parabacteroides distasonis</name>
    <dbReference type="NCBI Taxonomy" id="823"/>
    <lineage>
        <taxon>Bacteria</taxon>
        <taxon>Pseudomonadati</taxon>
        <taxon>Bacteroidota</taxon>
        <taxon>Bacteroidia</taxon>
        <taxon>Bacteroidales</taxon>
        <taxon>Tannerellaceae</taxon>
        <taxon>Parabacteroides</taxon>
    </lineage>
</organism>
<evidence type="ECO:0000313" key="1">
    <source>
        <dbReference type="EMBL" id="MRY60682.1"/>
    </source>
</evidence>
<feature type="non-terminal residue" evidence="1">
    <location>
        <position position="135"/>
    </location>
</feature>
<dbReference type="Proteomes" id="UP000463337">
    <property type="component" value="Unassembled WGS sequence"/>
</dbReference>
<gene>
    <name evidence="1" type="ORF">GKD59_22920</name>
</gene>
<name>A0A7K0GNR4_PARDI</name>
<comment type="caution">
    <text evidence="1">The sequence shown here is derived from an EMBL/GenBank/DDBJ whole genome shotgun (WGS) entry which is preliminary data.</text>
</comment>
<accession>A0A7K0GNR4</accession>
<sequence length="135" mass="14602">MTEQSQQIALYQGVNVEKAAYMAAFSQAGGLQSIIDQITLQAHEQAKGLDASTAANRKKLASIAYSVAQAKTGIDGEGKDLVSEAKAKIKVVDDNRKAVRDKLDTLRDTIRQPVTDYEQAEQARLAAIQAVLDQL</sequence>
<evidence type="ECO:0000313" key="2">
    <source>
        <dbReference type="Proteomes" id="UP000463337"/>
    </source>
</evidence>
<proteinExistence type="predicted"/>
<dbReference type="AlphaFoldDB" id="A0A7K0GNR4"/>
<protein>
    <submittedName>
        <fullName evidence="1">Uncharacterized protein</fullName>
    </submittedName>
</protein>
<dbReference type="RefSeq" id="WP_206671611.1">
    <property type="nucleotide sequence ID" value="NZ_WKLT01000083.1"/>
</dbReference>
<reference evidence="1 2" key="1">
    <citation type="journal article" date="2019" name="Nat. Med.">
        <title>A library of human gut bacterial isolates paired with longitudinal multiomics data enables mechanistic microbiome research.</title>
        <authorList>
            <person name="Poyet M."/>
            <person name="Groussin M."/>
            <person name="Gibbons S.M."/>
            <person name="Avila-Pacheco J."/>
            <person name="Jiang X."/>
            <person name="Kearney S.M."/>
            <person name="Perrotta A.R."/>
            <person name="Berdy B."/>
            <person name="Zhao S."/>
            <person name="Lieberman T.D."/>
            <person name="Swanson P.K."/>
            <person name="Smith M."/>
            <person name="Roesemann S."/>
            <person name="Alexander J.E."/>
            <person name="Rich S.A."/>
            <person name="Livny J."/>
            <person name="Vlamakis H."/>
            <person name="Clish C."/>
            <person name="Bullock K."/>
            <person name="Deik A."/>
            <person name="Scott J."/>
            <person name="Pierce K.A."/>
            <person name="Xavier R.J."/>
            <person name="Alm E.J."/>
        </authorList>
    </citation>
    <scope>NUCLEOTIDE SEQUENCE [LARGE SCALE GENOMIC DNA]</scope>
    <source>
        <strain evidence="1 2">BIOML-A41</strain>
    </source>
</reference>